<feature type="domain" description="Gfo/Idh/MocA-like oxidoreductase N-terminal" evidence="1">
    <location>
        <begin position="23"/>
        <end position="154"/>
    </location>
</feature>
<dbReference type="InterPro" id="IPR000683">
    <property type="entry name" value="Gfo/Idh/MocA-like_OxRdtase_N"/>
</dbReference>
<dbReference type="PANTHER" id="PTHR43377">
    <property type="entry name" value="BILIVERDIN REDUCTASE A"/>
    <property type="match status" value="1"/>
</dbReference>
<name>A0AAF0DAX9_9EURO</name>
<dbReference type="Proteomes" id="UP001219355">
    <property type="component" value="Chromosome 1"/>
</dbReference>
<dbReference type="Pfam" id="PF01408">
    <property type="entry name" value="GFO_IDH_MocA"/>
    <property type="match status" value="1"/>
</dbReference>
<dbReference type="PANTHER" id="PTHR43377:SF12">
    <property type="entry name" value="BINDING ROSSMANN FOLD OXIDOREDUCTASE, PUTATIVE (AFU_ORTHOLOGUE AFUA_3G11840)-RELATED"/>
    <property type="match status" value="1"/>
</dbReference>
<dbReference type="InterPro" id="IPR036291">
    <property type="entry name" value="NAD(P)-bd_dom_sf"/>
</dbReference>
<dbReference type="Gene3D" id="3.40.50.720">
    <property type="entry name" value="NAD(P)-binding Rossmann-like Domain"/>
    <property type="match status" value="1"/>
</dbReference>
<proteinExistence type="predicted"/>
<protein>
    <recommendedName>
        <fullName evidence="1">Gfo/Idh/MocA-like oxidoreductase N-terminal domain-containing protein</fullName>
    </recommendedName>
</protein>
<evidence type="ECO:0000313" key="3">
    <source>
        <dbReference type="Proteomes" id="UP001219355"/>
    </source>
</evidence>
<dbReference type="EMBL" id="CP120627">
    <property type="protein sequence ID" value="WEW55119.1"/>
    <property type="molecule type" value="Genomic_DNA"/>
</dbReference>
<accession>A0AAF0DAX9</accession>
<dbReference type="GO" id="GO:0000166">
    <property type="term" value="F:nucleotide binding"/>
    <property type="evidence" value="ECO:0007669"/>
    <property type="project" value="InterPro"/>
</dbReference>
<dbReference type="InterPro" id="IPR051450">
    <property type="entry name" value="Gfo/Idh/MocA_Oxidoreductases"/>
</dbReference>
<evidence type="ECO:0000259" key="1">
    <source>
        <dbReference type="Pfam" id="PF01408"/>
    </source>
</evidence>
<dbReference type="Gene3D" id="3.30.360.10">
    <property type="entry name" value="Dihydrodipicolinate Reductase, domain 2"/>
    <property type="match status" value="2"/>
</dbReference>
<dbReference type="SUPFAM" id="SSF55347">
    <property type="entry name" value="Glyceraldehyde-3-phosphate dehydrogenase-like, C-terminal domain"/>
    <property type="match status" value="1"/>
</dbReference>
<dbReference type="AlphaFoldDB" id="A0AAF0DAX9"/>
<sequence length="538" mass="60028">MAPLDLVPNPERPTNITRVAGPLRFLVIGAGSRGNGYAQAVTNATAAVIHAVAEPDIYRREKFGKQYIWRDEPPSVGQEFENWKSWLEWERQRREKATEHADSPGVDGVFICTLDEMHLEILEAIAPLNLHIMCEKPLATSLEDCLAASRALASISEKIFAIGHVLRYSPHNKLLRKLLLSDRVVGDIVSLEHTEPVGWSHFAHSYVRGNWRRETAAQDGSLLTKCCHDIDFILWLLSSPPPGSALDHPYHLPRSISSMGSLTQFTRKRKPVTAGNATNCFSCPIERECNYSAIKIYDEMCLAKGHTGFPVKIVRPDIEDLLKASGIETARKQLYKTLSEDYDTRTTSAAEIASRTWYGRCVWESDNTVCDDQFVTISWEDNDNNTADSSLPLQNRSAKLATLHMIAPTQKQCERRGRVYGTHGELAYDSETITISEFSTGKTETIEVPKPPPTEPESHGGGDYGLTRAFVQAVDAVENQGWAVQRAQVEILGVTPEEAIRSHAVVFAAEEARREGKVVSWNEWWKEKALPTTTTTSS</sequence>
<dbReference type="SUPFAM" id="SSF51735">
    <property type="entry name" value="NAD(P)-binding Rossmann-fold domains"/>
    <property type="match status" value="1"/>
</dbReference>
<reference evidence="2" key="1">
    <citation type="submission" date="2023-03" db="EMBL/GenBank/DDBJ databases">
        <title>Emydomyces testavorans Genome Sequence.</title>
        <authorList>
            <person name="Hoyer L."/>
        </authorList>
    </citation>
    <scope>NUCLEOTIDE SEQUENCE</scope>
    <source>
        <strain evidence="2">16-2883</strain>
    </source>
</reference>
<evidence type="ECO:0000313" key="2">
    <source>
        <dbReference type="EMBL" id="WEW55119.1"/>
    </source>
</evidence>
<keyword evidence="3" id="KW-1185">Reference proteome</keyword>
<organism evidence="2 3">
    <name type="scientific">Emydomyces testavorans</name>
    <dbReference type="NCBI Taxonomy" id="2070801"/>
    <lineage>
        <taxon>Eukaryota</taxon>
        <taxon>Fungi</taxon>
        <taxon>Dikarya</taxon>
        <taxon>Ascomycota</taxon>
        <taxon>Pezizomycotina</taxon>
        <taxon>Eurotiomycetes</taxon>
        <taxon>Eurotiomycetidae</taxon>
        <taxon>Onygenales</taxon>
        <taxon>Nannizziopsiaceae</taxon>
        <taxon>Emydomyces</taxon>
    </lineage>
</organism>
<gene>
    <name evidence="2" type="ORF">PRK78_000547</name>
</gene>